<organism evidence="3 4">
    <name type="scientific">Gossypium hirsutum</name>
    <name type="common">Upland cotton</name>
    <name type="synonym">Gossypium mexicanum</name>
    <dbReference type="NCBI Taxonomy" id="3635"/>
    <lineage>
        <taxon>Eukaryota</taxon>
        <taxon>Viridiplantae</taxon>
        <taxon>Streptophyta</taxon>
        <taxon>Embryophyta</taxon>
        <taxon>Tracheophyta</taxon>
        <taxon>Spermatophyta</taxon>
        <taxon>Magnoliopsida</taxon>
        <taxon>eudicotyledons</taxon>
        <taxon>Gunneridae</taxon>
        <taxon>Pentapetalae</taxon>
        <taxon>rosids</taxon>
        <taxon>malvids</taxon>
        <taxon>Malvales</taxon>
        <taxon>Malvaceae</taxon>
        <taxon>Malvoideae</taxon>
        <taxon>Gossypium</taxon>
    </lineage>
</organism>
<dbReference type="Gene3D" id="3.30.420.10">
    <property type="entry name" value="Ribonuclease H-like superfamily/Ribonuclease H"/>
    <property type="match status" value="1"/>
</dbReference>
<dbReference type="Proteomes" id="UP000818029">
    <property type="component" value="Chromosome A13"/>
</dbReference>
<evidence type="ECO:0000313" key="3">
    <source>
        <dbReference type="Proteomes" id="UP000818029"/>
    </source>
</evidence>
<gene>
    <name evidence="4" type="primary">LOC121212289</name>
</gene>
<evidence type="ECO:0000256" key="1">
    <source>
        <dbReference type="SAM" id="MobiDB-lite"/>
    </source>
</evidence>
<dbReference type="SUPFAM" id="SSF56672">
    <property type="entry name" value="DNA/RNA polymerases"/>
    <property type="match status" value="1"/>
</dbReference>
<dbReference type="RefSeq" id="XP_040940676.1">
    <property type="nucleotide sequence ID" value="XM_041084742.1"/>
</dbReference>
<dbReference type="InterPro" id="IPR000477">
    <property type="entry name" value="RT_dom"/>
</dbReference>
<dbReference type="Pfam" id="PF00078">
    <property type="entry name" value="RVT_1"/>
    <property type="match status" value="1"/>
</dbReference>
<dbReference type="PANTHER" id="PTHR37984:SF15">
    <property type="entry name" value="INTEGRASE CATALYTIC DOMAIN-CONTAINING PROTEIN"/>
    <property type="match status" value="1"/>
</dbReference>
<keyword evidence="3" id="KW-1185">Reference proteome</keyword>
<dbReference type="InterPro" id="IPR043128">
    <property type="entry name" value="Rev_trsase/Diguanyl_cyclase"/>
</dbReference>
<proteinExistence type="predicted"/>
<feature type="compositionally biased region" description="Polar residues" evidence="1">
    <location>
        <begin position="15"/>
        <end position="32"/>
    </location>
</feature>
<dbReference type="GeneID" id="121212289"/>
<reference evidence="4" key="2">
    <citation type="submission" date="2025-08" db="UniProtKB">
        <authorList>
            <consortium name="RefSeq"/>
        </authorList>
    </citation>
    <scope>IDENTIFICATION</scope>
</reference>
<dbReference type="InterPro" id="IPR043502">
    <property type="entry name" value="DNA/RNA_pol_sf"/>
</dbReference>
<evidence type="ECO:0000313" key="4">
    <source>
        <dbReference type="RefSeq" id="XP_040940676.1"/>
    </source>
</evidence>
<feature type="region of interest" description="Disordered" evidence="1">
    <location>
        <begin position="1"/>
        <end position="33"/>
    </location>
</feature>
<evidence type="ECO:0000259" key="2">
    <source>
        <dbReference type="Pfam" id="PF00078"/>
    </source>
</evidence>
<protein>
    <recommendedName>
        <fullName evidence="2">Reverse transcriptase domain-containing protein</fullName>
    </recommendedName>
</protein>
<dbReference type="InterPro" id="IPR036397">
    <property type="entry name" value="RNaseH_sf"/>
</dbReference>
<dbReference type="InterPro" id="IPR050951">
    <property type="entry name" value="Retrovirus_Pol_polyprotein"/>
</dbReference>
<dbReference type="PANTHER" id="PTHR37984">
    <property type="entry name" value="PROTEIN CBG26694"/>
    <property type="match status" value="1"/>
</dbReference>
<name>A0ABM2ZDF7_GOSHI</name>
<accession>A0ABM2ZDF7</accession>
<dbReference type="Gene3D" id="3.30.70.270">
    <property type="match status" value="1"/>
</dbReference>
<feature type="domain" description="Reverse transcriptase" evidence="2">
    <location>
        <begin position="119"/>
        <end position="174"/>
    </location>
</feature>
<reference evidence="3" key="1">
    <citation type="journal article" date="2020" name="Nat. Genet.">
        <title>Genomic diversifications of five Gossypium allopolyploid species and their impact on cotton improvement.</title>
        <authorList>
            <person name="Chen Z.J."/>
            <person name="Sreedasyam A."/>
            <person name="Ando A."/>
            <person name="Song Q."/>
            <person name="De Santiago L.M."/>
            <person name="Hulse-Kemp A.M."/>
            <person name="Ding M."/>
            <person name="Ye W."/>
            <person name="Kirkbride R.C."/>
            <person name="Jenkins J."/>
            <person name="Plott C."/>
            <person name="Lovell J."/>
            <person name="Lin Y.M."/>
            <person name="Vaughn R."/>
            <person name="Liu B."/>
            <person name="Simpson S."/>
            <person name="Scheffler B.E."/>
            <person name="Wen L."/>
            <person name="Saski C.A."/>
            <person name="Grover C.E."/>
            <person name="Hu G."/>
            <person name="Conover J.L."/>
            <person name="Carlson J.W."/>
            <person name="Shu S."/>
            <person name="Boston L.B."/>
            <person name="Williams M."/>
            <person name="Peterson D.G."/>
            <person name="McGee K."/>
            <person name="Jones D.C."/>
            <person name="Wendel J.F."/>
            <person name="Stelly D.M."/>
            <person name="Grimwood J."/>
            <person name="Schmutz J."/>
        </authorList>
    </citation>
    <scope>NUCLEOTIDE SEQUENCE [LARGE SCALE GENOMIC DNA]</scope>
    <source>
        <strain evidence="3">cv. TM-1</strain>
    </source>
</reference>
<sequence>MKASSAPLRGRPQKNPGSGANSRGATRDTVVSSEGRVPARTYVIRAREEGLHTPIFVELIPRTSMIVKMDWLTSHSVVVDCGKKIIELNCENGNILRVGPGDLDKLPVIISSLNAEKYLRKRFVVVFIDDILVYSHNESELAQYLRTVLQTLRDKQFHVRISKSNFWLNEVGFLLHIVSGDRIRGNPNKGSAIVEWKLSRNVTERALNAQLTISSDGSVLAELRAKLTFLHEIHEAQKSDEKLQAKRTQCESEIESDFRISTDGCIMFKDRVCVPKDSELMCANYSLEKLADLYVFEIARLHGVPLSIVSDRDLRFTSRFWKKLQETLGTKLSFSMAFHLQTDRQLERLSLKMPPYEALYGGKCRMPLFWTELRESQIHGVDLIKEAEEKVKERVDGTIGFEAGNPCFPVRVVVKRLTEDGYDYGQRLEISDRDG</sequence>
<dbReference type="InterPro" id="IPR012337">
    <property type="entry name" value="RNaseH-like_sf"/>
</dbReference>
<dbReference type="SUPFAM" id="SSF53098">
    <property type="entry name" value="Ribonuclease H-like"/>
    <property type="match status" value="1"/>
</dbReference>